<keyword evidence="6" id="KW-0326">Glycosidase</keyword>
<protein>
    <submittedName>
        <fullName evidence="8">Endonuclease III</fullName>
    </submittedName>
</protein>
<keyword evidence="8" id="KW-0540">Nuclease</keyword>
<dbReference type="Proteomes" id="UP000230731">
    <property type="component" value="Unassembled WGS sequence"/>
</dbReference>
<proteinExistence type="inferred from homology"/>
<dbReference type="Pfam" id="PF00730">
    <property type="entry name" value="HhH-GPD"/>
    <property type="match status" value="1"/>
</dbReference>
<keyword evidence="4" id="KW-0234">DNA repair</keyword>
<keyword evidence="3" id="KW-0378">Hydrolase</keyword>
<evidence type="ECO:0000259" key="7">
    <source>
        <dbReference type="SMART" id="SM00478"/>
    </source>
</evidence>
<comment type="similarity">
    <text evidence="1">Belongs to the Nth/MutY family.</text>
</comment>
<dbReference type="PIRSF" id="PIRSF001435">
    <property type="entry name" value="Nth"/>
    <property type="match status" value="1"/>
</dbReference>
<evidence type="ECO:0000256" key="1">
    <source>
        <dbReference type="ARBA" id="ARBA00008343"/>
    </source>
</evidence>
<keyword evidence="5" id="KW-0456">Lyase</keyword>
<evidence type="ECO:0000256" key="2">
    <source>
        <dbReference type="ARBA" id="ARBA00022763"/>
    </source>
</evidence>
<dbReference type="PANTHER" id="PTHR43286:SF1">
    <property type="entry name" value="ENDONUCLEASE III-LIKE PROTEIN 1"/>
    <property type="match status" value="1"/>
</dbReference>
<keyword evidence="8" id="KW-0255">Endonuclease</keyword>
<evidence type="ECO:0000256" key="6">
    <source>
        <dbReference type="ARBA" id="ARBA00023295"/>
    </source>
</evidence>
<dbReference type="InterPro" id="IPR011257">
    <property type="entry name" value="DNA_glycosylase"/>
</dbReference>
<dbReference type="Gene3D" id="1.10.1670.10">
    <property type="entry name" value="Helix-hairpin-Helix base-excision DNA repair enzymes (C-terminal)"/>
    <property type="match status" value="1"/>
</dbReference>
<name>A0A2M6WYA6_9BACT</name>
<keyword evidence="2" id="KW-0227">DNA damage</keyword>
<evidence type="ECO:0000256" key="4">
    <source>
        <dbReference type="ARBA" id="ARBA00023204"/>
    </source>
</evidence>
<gene>
    <name evidence="8" type="ORF">COT71_04120</name>
</gene>
<dbReference type="PANTHER" id="PTHR43286">
    <property type="entry name" value="ENDONUCLEASE III-LIKE PROTEIN 1"/>
    <property type="match status" value="1"/>
</dbReference>
<dbReference type="FunFam" id="1.10.340.30:FF:000001">
    <property type="entry name" value="Endonuclease III"/>
    <property type="match status" value="1"/>
</dbReference>
<dbReference type="GO" id="GO:0000703">
    <property type="term" value="F:oxidized pyrimidine nucleobase lesion DNA N-glycosylase activity"/>
    <property type="evidence" value="ECO:0007669"/>
    <property type="project" value="TreeGrafter"/>
</dbReference>
<sequence length="194" mass="22407">MSQSTKLTERIKRAKTLSQILRVHTKKYAEPVVEHVAQSYDPYRVLVSTMLSLRTKDATTALASKRLFAVAPTIKKLHHLSSHTIQKLIYPVGFYKTKAKHLLRMSDIVLTCHQGKIPNKETDLLALPGVGRKTANLVLSLSFQQDTICVDTHVQRISNRFDLVRTHTPYETEKSLQRVLPKKYWQKWNMWLVM</sequence>
<dbReference type="GO" id="GO:0006285">
    <property type="term" value="P:base-excision repair, AP site formation"/>
    <property type="evidence" value="ECO:0007669"/>
    <property type="project" value="TreeGrafter"/>
</dbReference>
<dbReference type="GO" id="GO:0003906">
    <property type="term" value="F:DNA-(apurinic or apyrimidinic site) endonuclease activity"/>
    <property type="evidence" value="ECO:0007669"/>
    <property type="project" value="TreeGrafter"/>
</dbReference>
<dbReference type="CDD" id="cd00056">
    <property type="entry name" value="ENDO3c"/>
    <property type="match status" value="1"/>
</dbReference>
<dbReference type="InterPro" id="IPR003265">
    <property type="entry name" value="HhH-GPD_domain"/>
</dbReference>
<evidence type="ECO:0000313" key="8">
    <source>
        <dbReference type="EMBL" id="PIT97780.1"/>
    </source>
</evidence>
<reference evidence="9" key="1">
    <citation type="submission" date="2017-09" db="EMBL/GenBank/DDBJ databases">
        <title>Depth-based differentiation of microbial function through sediment-hosted aquifers and enrichment of novel symbionts in the deep terrestrial subsurface.</title>
        <authorList>
            <person name="Probst A.J."/>
            <person name="Ladd B."/>
            <person name="Jarett J.K."/>
            <person name="Geller-Mcgrath D.E."/>
            <person name="Sieber C.M.K."/>
            <person name="Emerson J.B."/>
            <person name="Anantharaman K."/>
            <person name="Thomas B.C."/>
            <person name="Malmstrom R."/>
            <person name="Stieglmeier M."/>
            <person name="Klingl A."/>
            <person name="Woyke T."/>
            <person name="Ryan C.M."/>
            <person name="Banfield J.F."/>
        </authorList>
    </citation>
    <scope>NUCLEOTIDE SEQUENCE [LARGE SCALE GENOMIC DNA]</scope>
</reference>
<feature type="non-terminal residue" evidence="8">
    <location>
        <position position="194"/>
    </location>
</feature>
<dbReference type="EMBL" id="PEZP01000044">
    <property type="protein sequence ID" value="PIT97780.1"/>
    <property type="molecule type" value="Genomic_DNA"/>
</dbReference>
<evidence type="ECO:0000313" key="9">
    <source>
        <dbReference type="Proteomes" id="UP000230731"/>
    </source>
</evidence>
<dbReference type="InterPro" id="IPR023170">
    <property type="entry name" value="HhH_base_excis_C"/>
</dbReference>
<feature type="domain" description="HhH-GPD" evidence="7">
    <location>
        <begin position="51"/>
        <end position="194"/>
    </location>
</feature>
<evidence type="ECO:0000256" key="3">
    <source>
        <dbReference type="ARBA" id="ARBA00022801"/>
    </source>
</evidence>
<dbReference type="GO" id="GO:0016829">
    <property type="term" value="F:lyase activity"/>
    <property type="evidence" value="ECO:0007669"/>
    <property type="project" value="UniProtKB-KW"/>
</dbReference>
<dbReference type="GO" id="GO:0006289">
    <property type="term" value="P:nucleotide-excision repair"/>
    <property type="evidence" value="ECO:0007669"/>
    <property type="project" value="TreeGrafter"/>
</dbReference>
<dbReference type="Gene3D" id="1.10.340.30">
    <property type="entry name" value="Hypothetical protein, domain 2"/>
    <property type="match status" value="1"/>
</dbReference>
<organism evidence="8 9">
    <name type="scientific">Candidatus Andersenbacteria bacterium CG10_big_fil_rev_8_21_14_0_10_54_11</name>
    <dbReference type="NCBI Taxonomy" id="1974485"/>
    <lineage>
        <taxon>Bacteria</taxon>
        <taxon>Candidatus Anderseniibacteriota</taxon>
    </lineage>
</organism>
<dbReference type="GO" id="GO:0003677">
    <property type="term" value="F:DNA binding"/>
    <property type="evidence" value="ECO:0007669"/>
    <property type="project" value="InterPro"/>
</dbReference>
<evidence type="ECO:0000256" key="5">
    <source>
        <dbReference type="ARBA" id="ARBA00023239"/>
    </source>
</evidence>
<comment type="caution">
    <text evidence="8">The sequence shown here is derived from an EMBL/GenBank/DDBJ whole genome shotgun (WGS) entry which is preliminary data.</text>
</comment>
<dbReference type="InterPro" id="IPR000445">
    <property type="entry name" value="HhH_motif"/>
</dbReference>
<dbReference type="SMART" id="SM00478">
    <property type="entry name" value="ENDO3c"/>
    <property type="match status" value="1"/>
</dbReference>
<dbReference type="SUPFAM" id="SSF48150">
    <property type="entry name" value="DNA-glycosylase"/>
    <property type="match status" value="1"/>
</dbReference>
<accession>A0A2M6WYA6</accession>
<dbReference type="Pfam" id="PF00633">
    <property type="entry name" value="HHH"/>
    <property type="match status" value="1"/>
</dbReference>
<dbReference type="AlphaFoldDB" id="A0A2M6WYA6"/>